<gene>
    <name evidence="1" type="ORF">HZH68_000682</name>
</gene>
<evidence type="ECO:0000313" key="1">
    <source>
        <dbReference type="EMBL" id="KAF7418029.1"/>
    </source>
</evidence>
<proteinExistence type="predicted"/>
<keyword evidence="2" id="KW-1185">Reference proteome</keyword>
<accession>A0A834NUM2</accession>
<dbReference type="Proteomes" id="UP000617340">
    <property type="component" value="Unassembled WGS sequence"/>
</dbReference>
<evidence type="ECO:0000313" key="2">
    <source>
        <dbReference type="Proteomes" id="UP000617340"/>
    </source>
</evidence>
<name>A0A834NUM2_VESGE</name>
<sequence>MNTSAQRLEYPKKALWKVPPRCSTSQSAFGAKSDVRLASDPPMACVLERTGSCLTSVSHRNSFGKSPCFLD</sequence>
<dbReference type="EMBL" id="JACSDZ010000001">
    <property type="protein sequence ID" value="KAF7418029.1"/>
    <property type="molecule type" value="Genomic_DNA"/>
</dbReference>
<dbReference type="AlphaFoldDB" id="A0A834NUM2"/>
<protein>
    <submittedName>
        <fullName evidence="1">Uncharacterized protein</fullName>
    </submittedName>
</protein>
<comment type="caution">
    <text evidence="1">The sequence shown here is derived from an EMBL/GenBank/DDBJ whole genome shotgun (WGS) entry which is preliminary data.</text>
</comment>
<organism evidence="1 2">
    <name type="scientific">Vespula germanica</name>
    <name type="common">German yellow jacket</name>
    <name type="synonym">Paravespula germanica</name>
    <dbReference type="NCBI Taxonomy" id="30212"/>
    <lineage>
        <taxon>Eukaryota</taxon>
        <taxon>Metazoa</taxon>
        <taxon>Ecdysozoa</taxon>
        <taxon>Arthropoda</taxon>
        <taxon>Hexapoda</taxon>
        <taxon>Insecta</taxon>
        <taxon>Pterygota</taxon>
        <taxon>Neoptera</taxon>
        <taxon>Endopterygota</taxon>
        <taxon>Hymenoptera</taxon>
        <taxon>Apocrita</taxon>
        <taxon>Aculeata</taxon>
        <taxon>Vespoidea</taxon>
        <taxon>Vespidae</taxon>
        <taxon>Vespinae</taxon>
        <taxon>Vespula</taxon>
    </lineage>
</organism>
<reference evidence="1" key="1">
    <citation type="journal article" date="2020" name="G3 (Bethesda)">
        <title>High-Quality Assemblies for Three Invasive Social Wasps from the &lt;i&gt;Vespula&lt;/i&gt; Genus.</title>
        <authorList>
            <person name="Harrop T.W.R."/>
            <person name="Guhlin J."/>
            <person name="McLaughlin G.M."/>
            <person name="Permina E."/>
            <person name="Stockwell P."/>
            <person name="Gilligan J."/>
            <person name="Le Lec M.F."/>
            <person name="Gruber M.A.M."/>
            <person name="Quinn O."/>
            <person name="Lovegrove M."/>
            <person name="Duncan E.J."/>
            <person name="Remnant E.J."/>
            <person name="Van Eeckhoven J."/>
            <person name="Graham B."/>
            <person name="Knapp R.A."/>
            <person name="Langford K.W."/>
            <person name="Kronenberg Z."/>
            <person name="Press M.O."/>
            <person name="Eacker S.M."/>
            <person name="Wilson-Rankin E.E."/>
            <person name="Purcell J."/>
            <person name="Lester P.J."/>
            <person name="Dearden P.K."/>
        </authorList>
    </citation>
    <scope>NUCLEOTIDE SEQUENCE</scope>
    <source>
        <strain evidence="1">Linc-1</strain>
    </source>
</reference>